<dbReference type="eggNOG" id="KOG1013">
    <property type="taxonomic scope" value="Eukaryota"/>
</dbReference>
<dbReference type="EMBL" id="DS985252">
    <property type="protein sequence ID" value="EDV21569.1"/>
    <property type="molecule type" value="Genomic_DNA"/>
</dbReference>
<dbReference type="Gene3D" id="2.60.40.150">
    <property type="entry name" value="C2 domain"/>
    <property type="match status" value="2"/>
</dbReference>
<keyword evidence="3 8" id="KW-0863">Zinc-finger</keyword>
<evidence type="ECO:0000259" key="12">
    <source>
        <dbReference type="PROSITE" id="PS50178"/>
    </source>
</evidence>
<dbReference type="InterPro" id="IPR041282">
    <property type="entry name" value="FYVE_2"/>
</dbReference>
<dbReference type="CTD" id="6756930"/>
<evidence type="ECO:0000256" key="5">
    <source>
        <dbReference type="ARBA" id="ARBA00022837"/>
    </source>
</evidence>
<dbReference type="OrthoDB" id="270970at2759"/>
<sequence>MTDRNRKASTNAWICPNDRQLCLRAKLNIGWSYHSDSPRGSGNELAQNEKKQIMQVLQKAENLEKMEQERIGRLVEKLDNMKNHAVGDGERSCILCGVTFSTFGTTPTPCNDCKKGVCSKCGVDTYNSRKQPLWLCKLCSEQRELLKRSGAWFYKSMPSYIMPVKNADNLGSKNIRSVVIAILDLLLCKRKYLNYDVKILLFCYILINIPQTASATSSTSKDNYGTSLTKRPTMQADGSSEDETDTSLSTDSDTDDGSSNDDSIGINDSVKPRPAWASLAHKEHSSNSEISLKKSMDDERNEESSDYSSEVSFSASKVNPKEKAENENEINLAFQEFKPSQADFRSPITENESIDSTGNEGLGSLDFSVLFEPIDFKLHVTIIKAKNLKGMGKHGVDPYVKLQLLPGSSKSNKMRTKQSKTCNPEFNETLTYLGVTKDDIARKTLRVYVMNHDRFSSDTVIGIYNLKLKDIGDVMKRFNDVPLHKISQVLEIHVNSIERGRIEISLKYVTATRTLEVGIIQCIGLKAMDASGYSDPYVKCYLRPDKYKITKQKTSVKRRTLNPKFNAVFKYKYAHSELAGKTLDIQVWDRDIGRKNDFIGGVYLGKDSSGDQLRHWFQTLKTPNAKFTHFHTLTDELRHPAE</sequence>
<dbReference type="AlphaFoldDB" id="B3S664"/>
<dbReference type="SUPFAM" id="SSF49562">
    <property type="entry name" value="C2 domain (Calcium/lipid-binding domain, CaLB)"/>
    <property type="match status" value="2"/>
</dbReference>
<dbReference type="GO" id="GO:0008270">
    <property type="term" value="F:zinc ion binding"/>
    <property type="evidence" value="ECO:0007669"/>
    <property type="project" value="UniProtKB-KW"/>
</dbReference>
<feature type="domain" description="FYVE-type" evidence="12">
    <location>
        <begin position="87"/>
        <end position="144"/>
    </location>
</feature>
<dbReference type="PROSITE" id="PS50178">
    <property type="entry name" value="ZF_FYVE"/>
    <property type="match status" value="1"/>
</dbReference>
<evidence type="ECO:0000256" key="7">
    <source>
        <dbReference type="ARBA" id="ARBA00034103"/>
    </source>
</evidence>
<dbReference type="CDD" id="cd08384">
    <property type="entry name" value="C2B_Rabphilin_Doc2"/>
    <property type="match status" value="1"/>
</dbReference>
<evidence type="ECO:0000256" key="1">
    <source>
        <dbReference type="ARBA" id="ARBA00022723"/>
    </source>
</evidence>
<dbReference type="PRINTS" id="PR00360">
    <property type="entry name" value="C2DOMAIN"/>
</dbReference>
<dbReference type="PROSITE" id="PS50004">
    <property type="entry name" value="C2"/>
    <property type="match status" value="2"/>
</dbReference>
<evidence type="ECO:0000313" key="15">
    <source>
        <dbReference type="Proteomes" id="UP000009022"/>
    </source>
</evidence>
<keyword evidence="1" id="KW-0479">Metal-binding</keyword>
<dbReference type="InParanoid" id="B3S664"/>
<dbReference type="STRING" id="10228.B3S664"/>
<dbReference type="PANTHER" id="PTHR45729">
    <property type="entry name" value="RABPHILIN, ISOFORM A"/>
    <property type="match status" value="1"/>
</dbReference>
<keyword evidence="15" id="KW-1185">Reference proteome</keyword>
<feature type="region of interest" description="Disordered" evidence="10">
    <location>
        <begin position="215"/>
        <end position="326"/>
    </location>
</feature>
<dbReference type="KEGG" id="tad:TRIADDRAFT_59690"/>
<dbReference type="FunCoup" id="B3S664">
    <property type="interactions" value="413"/>
</dbReference>
<reference evidence="14 15" key="1">
    <citation type="journal article" date="2008" name="Nature">
        <title>The Trichoplax genome and the nature of placozoans.</title>
        <authorList>
            <person name="Srivastava M."/>
            <person name="Begovic E."/>
            <person name="Chapman J."/>
            <person name="Putnam N.H."/>
            <person name="Hellsten U."/>
            <person name="Kawashima T."/>
            <person name="Kuo A."/>
            <person name="Mitros T."/>
            <person name="Salamov A."/>
            <person name="Carpenter M.L."/>
            <person name="Signorovitch A.Y."/>
            <person name="Moreno M.A."/>
            <person name="Kamm K."/>
            <person name="Grimwood J."/>
            <person name="Schmutz J."/>
            <person name="Shapiro H."/>
            <person name="Grigoriev I.V."/>
            <person name="Buss L.W."/>
            <person name="Schierwater B."/>
            <person name="Dellaporta S.L."/>
            <person name="Rokhsar D.S."/>
        </authorList>
    </citation>
    <scope>NUCLEOTIDE SEQUENCE [LARGE SCALE GENOMIC DNA]</scope>
    <source>
        <strain evidence="14 15">Grell-BS-1999</strain>
    </source>
</reference>
<dbReference type="GO" id="GO:0045202">
    <property type="term" value="C:synapse"/>
    <property type="evidence" value="ECO:0007669"/>
    <property type="project" value="UniProtKB-SubCell"/>
</dbReference>
<dbReference type="CDD" id="cd04035">
    <property type="entry name" value="C2A_Rabphilin_Doc2"/>
    <property type="match status" value="1"/>
</dbReference>
<feature type="compositionally biased region" description="Polar residues" evidence="10">
    <location>
        <begin position="215"/>
        <end position="232"/>
    </location>
</feature>
<dbReference type="InterPro" id="IPR000008">
    <property type="entry name" value="C2_dom"/>
</dbReference>
<dbReference type="Pfam" id="PF02318">
    <property type="entry name" value="FYVE_2"/>
    <property type="match status" value="1"/>
</dbReference>
<evidence type="ECO:0000256" key="2">
    <source>
        <dbReference type="ARBA" id="ARBA00022737"/>
    </source>
</evidence>
<dbReference type="Proteomes" id="UP000009022">
    <property type="component" value="Unassembled WGS sequence"/>
</dbReference>
<dbReference type="InterPro" id="IPR043566">
    <property type="entry name" value="Rabphilin/DOC2/Noc2"/>
</dbReference>
<keyword evidence="9" id="KW-0175">Coiled coil</keyword>
<dbReference type="InterPro" id="IPR017455">
    <property type="entry name" value="Znf_FYVE-rel"/>
</dbReference>
<evidence type="ECO:0000256" key="9">
    <source>
        <dbReference type="SAM" id="Coils"/>
    </source>
</evidence>
<dbReference type="GO" id="GO:0006886">
    <property type="term" value="P:intracellular protein transport"/>
    <property type="evidence" value="ECO:0007669"/>
    <property type="project" value="InterPro"/>
</dbReference>
<dbReference type="PANTHER" id="PTHR45729:SF6">
    <property type="entry name" value="RABPHILIN, ISOFORM A"/>
    <property type="match status" value="1"/>
</dbReference>
<evidence type="ECO:0000256" key="10">
    <source>
        <dbReference type="SAM" id="MobiDB-lite"/>
    </source>
</evidence>
<evidence type="ECO:0000259" key="11">
    <source>
        <dbReference type="PROSITE" id="PS50004"/>
    </source>
</evidence>
<dbReference type="GO" id="GO:0045956">
    <property type="term" value="P:positive regulation of calcium ion-dependent exocytosis"/>
    <property type="evidence" value="ECO:0000318"/>
    <property type="project" value="GO_Central"/>
</dbReference>
<keyword evidence="2" id="KW-0677">Repeat</keyword>
<feature type="domain" description="C2" evidence="11">
    <location>
        <begin position="361"/>
        <end position="485"/>
    </location>
</feature>
<feature type="compositionally biased region" description="Low complexity" evidence="10">
    <location>
        <begin position="260"/>
        <end position="269"/>
    </location>
</feature>
<feature type="compositionally biased region" description="Low complexity" evidence="10">
    <location>
        <begin position="306"/>
        <end position="316"/>
    </location>
</feature>
<dbReference type="PhylomeDB" id="B3S664"/>
<evidence type="ECO:0000256" key="8">
    <source>
        <dbReference type="PROSITE-ProRule" id="PRU00091"/>
    </source>
</evidence>
<keyword evidence="5" id="KW-0106">Calcium</keyword>
<dbReference type="PROSITE" id="PS50916">
    <property type="entry name" value="RABBD"/>
    <property type="match status" value="1"/>
</dbReference>
<accession>B3S664</accession>
<evidence type="ECO:0000256" key="4">
    <source>
        <dbReference type="ARBA" id="ARBA00022833"/>
    </source>
</evidence>
<keyword evidence="6" id="KW-0770">Synapse</keyword>
<feature type="domain" description="RabBD" evidence="13">
    <location>
        <begin position="39"/>
        <end position="156"/>
    </location>
</feature>
<dbReference type="Pfam" id="PF00168">
    <property type="entry name" value="C2"/>
    <property type="match status" value="2"/>
</dbReference>
<name>B3S664_TRIAD</name>
<dbReference type="InterPro" id="IPR013083">
    <property type="entry name" value="Znf_RING/FYVE/PHD"/>
</dbReference>
<evidence type="ECO:0000313" key="14">
    <source>
        <dbReference type="EMBL" id="EDV21569.1"/>
    </source>
</evidence>
<evidence type="ECO:0000256" key="3">
    <source>
        <dbReference type="ARBA" id="ARBA00022771"/>
    </source>
</evidence>
<feature type="domain" description="C2" evidence="11">
    <location>
        <begin position="498"/>
        <end position="617"/>
    </location>
</feature>
<dbReference type="InterPro" id="IPR010911">
    <property type="entry name" value="Rab_BD"/>
</dbReference>
<organism evidence="14 15">
    <name type="scientific">Trichoplax adhaerens</name>
    <name type="common">Trichoplax reptans</name>
    <dbReference type="NCBI Taxonomy" id="10228"/>
    <lineage>
        <taxon>Eukaryota</taxon>
        <taxon>Metazoa</taxon>
        <taxon>Placozoa</taxon>
        <taxon>Uniplacotomia</taxon>
        <taxon>Trichoplacea</taxon>
        <taxon>Trichoplacidae</taxon>
        <taxon>Trichoplax</taxon>
    </lineage>
</organism>
<dbReference type="InterPro" id="IPR047022">
    <property type="entry name" value="Rabphilin_Doc2_C2A"/>
</dbReference>
<dbReference type="InterPro" id="IPR001565">
    <property type="entry name" value="Synaptotagmin"/>
</dbReference>
<evidence type="ECO:0000256" key="6">
    <source>
        <dbReference type="ARBA" id="ARBA00023018"/>
    </source>
</evidence>
<dbReference type="GO" id="GO:0031267">
    <property type="term" value="F:small GTPase binding"/>
    <property type="evidence" value="ECO:0007669"/>
    <property type="project" value="InterPro"/>
</dbReference>
<keyword evidence="4" id="KW-0862">Zinc</keyword>
<dbReference type="InterPro" id="IPR011011">
    <property type="entry name" value="Znf_FYVE_PHD"/>
</dbReference>
<evidence type="ECO:0000259" key="13">
    <source>
        <dbReference type="PROSITE" id="PS50916"/>
    </source>
</evidence>
<feature type="coiled-coil region" evidence="9">
    <location>
        <begin position="43"/>
        <end position="77"/>
    </location>
</feature>
<dbReference type="GeneID" id="6756930"/>
<dbReference type="SUPFAM" id="SSF57903">
    <property type="entry name" value="FYVE/PHD zinc finger"/>
    <property type="match status" value="1"/>
</dbReference>
<dbReference type="RefSeq" id="XP_002115717.1">
    <property type="nucleotide sequence ID" value="XM_002115681.1"/>
</dbReference>
<gene>
    <name evidence="14" type="primary">Rabphilin</name>
    <name evidence="14" type="ORF">TRIADDRAFT_59690</name>
</gene>
<feature type="compositionally biased region" description="Basic and acidic residues" evidence="10">
    <location>
        <begin position="280"/>
        <end position="298"/>
    </location>
</feature>
<dbReference type="SMR" id="B3S664"/>
<dbReference type="SMART" id="SM00239">
    <property type="entry name" value="C2"/>
    <property type="match status" value="2"/>
</dbReference>
<protein>
    <submittedName>
        <fullName evidence="14">Rabphilin</fullName>
    </submittedName>
</protein>
<dbReference type="GO" id="GO:0016020">
    <property type="term" value="C:membrane"/>
    <property type="evidence" value="ECO:0007669"/>
    <property type="project" value="InterPro"/>
</dbReference>
<dbReference type="InterPro" id="IPR035892">
    <property type="entry name" value="C2_domain_sf"/>
</dbReference>
<dbReference type="PRINTS" id="PR00399">
    <property type="entry name" value="SYNAPTOTAGMN"/>
</dbReference>
<dbReference type="Gene3D" id="3.30.40.10">
    <property type="entry name" value="Zinc/RING finger domain, C3HC4 (zinc finger)"/>
    <property type="match status" value="1"/>
</dbReference>
<proteinExistence type="predicted"/>
<comment type="subcellular location">
    <subcellularLocation>
        <location evidence="7">Synapse</location>
    </subcellularLocation>
</comment>